<accession>A0A3L7Z0F4</accession>
<evidence type="ECO:0000313" key="5">
    <source>
        <dbReference type="Proteomes" id="UP000267159"/>
    </source>
</evidence>
<keyword evidence="4" id="KW-0378">Hydrolase</keyword>
<dbReference type="Pfam" id="PF12990">
    <property type="entry name" value="DUF3874"/>
    <property type="match status" value="1"/>
</dbReference>
<dbReference type="InterPro" id="IPR007936">
    <property type="entry name" value="VapE-like_dom"/>
</dbReference>
<dbReference type="PANTHER" id="PTHR34985:SF1">
    <property type="entry name" value="SLR0554 PROTEIN"/>
    <property type="match status" value="1"/>
</dbReference>
<dbReference type="Proteomes" id="UP000267159">
    <property type="component" value="Unassembled WGS sequence"/>
</dbReference>
<dbReference type="InterPro" id="IPR024450">
    <property type="entry name" value="DUF3874"/>
</dbReference>
<keyword evidence="4" id="KW-0547">Nucleotide-binding</keyword>
<evidence type="ECO:0000259" key="1">
    <source>
        <dbReference type="Pfam" id="PF05272"/>
    </source>
</evidence>
<dbReference type="AlphaFoldDB" id="A0A3L7Z0F4"/>
<feature type="domain" description="DUF3874" evidence="3">
    <location>
        <begin position="620"/>
        <end position="689"/>
    </location>
</feature>
<evidence type="ECO:0000259" key="3">
    <source>
        <dbReference type="Pfam" id="PF12990"/>
    </source>
</evidence>
<gene>
    <name evidence="4" type="ORF">D7Y07_09860</name>
</gene>
<name>A0A3L7Z0F4_9BACE</name>
<evidence type="ECO:0000313" key="4">
    <source>
        <dbReference type="EMBL" id="RLT80134.1"/>
    </source>
</evidence>
<dbReference type="Pfam" id="PF08800">
    <property type="entry name" value="BT4734-like_N"/>
    <property type="match status" value="1"/>
</dbReference>
<organism evidence="4 5">
    <name type="scientific">Bacteroides acidifaciens</name>
    <dbReference type="NCBI Taxonomy" id="85831"/>
    <lineage>
        <taxon>Bacteria</taxon>
        <taxon>Pseudomonadati</taxon>
        <taxon>Bacteroidota</taxon>
        <taxon>Bacteroidia</taxon>
        <taxon>Bacteroidales</taxon>
        <taxon>Bacteroidaceae</taxon>
        <taxon>Bacteroides</taxon>
    </lineage>
</organism>
<protein>
    <submittedName>
        <fullName evidence="4">Helicase</fullName>
    </submittedName>
</protein>
<dbReference type="RefSeq" id="WP_121766110.1">
    <property type="nucleotide sequence ID" value="NZ_RAZM01000026.1"/>
</dbReference>
<dbReference type="InterPro" id="IPR014907">
    <property type="entry name" value="BT4734-like_N"/>
</dbReference>
<keyword evidence="4" id="KW-0347">Helicase</keyword>
<dbReference type="Pfam" id="PF05272">
    <property type="entry name" value="VapE-like_dom"/>
    <property type="match status" value="1"/>
</dbReference>
<evidence type="ECO:0000259" key="2">
    <source>
        <dbReference type="Pfam" id="PF08800"/>
    </source>
</evidence>
<dbReference type="STRING" id="1235814.GCA_000613385_04859"/>
<dbReference type="PANTHER" id="PTHR34985">
    <property type="entry name" value="SLR0554 PROTEIN"/>
    <property type="match status" value="1"/>
</dbReference>
<comment type="caution">
    <text evidence="4">The sequence shown here is derived from an EMBL/GenBank/DDBJ whole genome shotgun (WGS) entry which is preliminary data.</text>
</comment>
<feature type="domain" description="Virulence-associated protein E-like" evidence="1">
    <location>
        <begin position="405"/>
        <end position="617"/>
    </location>
</feature>
<reference evidence="4 5" key="1">
    <citation type="submission" date="2018-09" db="EMBL/GenBank/DDBJ databases">
        <title>Murine metabolic-syndrome-specific gut microbial biobank.</title>
        <authorList>
            <person name="Liu C."/>
        </authorList>
    </citation>
    <scope>NUCLEOTIDE SEQUENCE [LARGE SCALE GENOMIC DNA]</scope>
    <source>
        <strain evidence="4 5">0.1X-D8-26</strain>
    </source>
</reference>
<feature type="domain" description="BT4734-like N-terminal" evidence="2">
    <location>
        <begin position="56"/>
        <end position="185"/>
    </location>
</feature>
<sequence>MRITQIRDDGKVNTLRTLKIEQLVEQMKVETKAQLVSAMREVLPYILPGDKNDYVQKVPKLLPAAAFIRKNGIMTMSEYNGIVMLQVNNLSGLMEADAVKERVKELPQTYLAFIGSSGKSVKIWVRFTYPDDLLPVGREQAELFHAHAYRLAVKFYQPQLPFDIDLKEPSLEQYCRLTYDPDLYFNPEAMPIYMKQPMAMPTEMTYREQVQTEASPLQRLAPGYESHHALSVLFEAAFARALDEQQDGYSPGDDIHSLLVCLAGHCFRAGIPEEDTVRWTRAHYRLPEDDFLIRETVRNVYRTCKGFAGKSSLLPEQLFVMQMDEFMKRRYEFRFNQLTSQVECRQRNSFDFYFRPVDRRLMSSITMNAQYEGLKLWDKDVVRYLNSDRVPLYQPVEEFLYGLPHWDGKDHIGDLARRVPCDNPHWEQLFRRWFLGMVAHWRGLSKNHANSTSPILVGPQAYRKSTFCRLILPPCLQAYYTDSIDFSRKRDAELYLNRFLLINMDEFDQIGITQQPFLKHILQKPVVNTRRPNASAVEELRRYASFIGTSNHKDLLTDTSGSRRYLGVEVTGVIDVVRPVDYEQLYAQAMAALYHNERYWFDEKEEAIMMEANQEFEQSPVIEQLFLVYYRVAEDDEEGEWMLAADILQRIQKASKMKFSPGQVNYFGRILQRLGVQSYRKTRGVYYHVVAVG</sequence>
<dbReference type="EMBL" id="RAZM01000026">
    <property type="protein sequence ID" value="RLT80134.1"/>
    <property type="molecule type" value="Genomic_DNA"/>
</dbReference>
<keyword evidence="4" id="KW-0067">ATP-binding</keyword>
<dbReference type="GO" id="GO:0004386">
    <property type="term" value="F:helicase activity"/>
    <property type="evidence" value="ECO:0007669"/>
    <property type="project" value="UniProtKB-KW"/>
</dbReference>
<proteinExistence type="predicted"/>